<geneLocation type="plasmid" evidence="2 3">
    <name>unnamed2</name>
</geneLocation>
<protein>
    <submittedName>
        <fullName evidence="2">Uncharacterized protein</fullName>
    </submittedName>
</protein>
<feature type="transmembrane region" description="Helical" evidence="1">
    <location>
        <begin position="66"/>
        <end position="94"/>
    </location>
</feature>
<dbReference type="EMBL" id="CP029832">
    <property type="protein sequence ID" value="AWU96895.1"/>
    <property type="molecule type" value="Genomic_DNA"/>
</dbReference>
<evidence type="ECO:0000313" key="2">
    <source>
        <dbReference type="EMBL" id="AWU96895.1"/>
    </source>
</evidence>
<dbReference type="AlphaFoldDB" id="A0A2U9SBH9"/>
<keyword evidence="3" id="KW-1185">Reference proteome</keyword>
<evidence type="ECO:0000256" key="1">
    <source>
        <dbReference type="SAM" id="Phobius"/>
    </source>
</evidence>
<gene>
    <name evidence="2" type="ORF">DM194_21760</name>
</gene>
<accession>A0A2U9SBH9</accession>
<reference evidence="2 3" key="1">
    <citation type="submission" date="2018-06" db="EMBL/GenBank/DDBJ databases">
        <title>Complete genome sequencing of Azospirillum sp. M2T2B2.</title>
        <authorList>
            <person name="Heo J."/>
            <person name="Kim S.-J."/>
            <person name="Kwon S.-W."/>
            <person name="Anandham R."/>
        </authorList>
    </citation>
    <scope>NUCLEOTIDE SEQUENCE [LARGE SCALE GENOMIC DNA]</scope>
    <source>
        <strain evidence="2 3">M2T2B2</strain>
        <plasmid evidence="2 3">unnamed2</plasmid>
    </source>
</reference>
<keyword evidence="1" id="KW-0812">Transmembrane</keyword>
<keyword evidence="2" id="KW-0614">Plasmid</keyword>
<sequence length="1087" mass="119506">MAAAAVAGWLSYEVTRRGVAPVNALDAIRRTGQSALAVIGFVAGVALHAARWLIARTGLNPAGAYFWLDIVLNMAVVAAAAGPAFLVLLLFWWVPGIRPRNEFEAMRPRSGARAVTRKILVAAILFVLLIHAVQGLAIWFGDDAALDRTVGFFWGGILLMALVFWARTPGNVAAKRLPVSAGAGNFRPATALPKLFQAYVRAGEGQGLLFSDERQFGDLSSVRRTAGRFVPSERVGAALGRFVQRTSEELRLSVDEARRLEQFLVAIGRNDIARMAGQERPNVNVYFEEPLGELHVRALAETVSLAQDEGGATLVLCPDIAYGWVKKSLWRVFREHCTDVTQTWWGQDDGTFDPTTIPSLLLVTHEGLQQHILGRSAADFDRVLERLRLIVLIDAHRFDPSLLHQHLALLWMRVPAERVRVIAQGAPRAEARNLHVDLFRATGRTWQEASLRSEAATKLYTLVWDRTHAARDALLNGVIASGDRHGIDLVPLLLLPALRLGSESVYLDAWEWKEEARWAELEDRLQGDVSISKVRTEQQPAFGREPTVALIEDRGNLHDSLLNLYQAQLPAEFLVLVASHAYPLRDFLLDPERMNRAIQGSSNSPFHPIAPRPRGGLRELALVVLLRLLSPPAAGRNSRAAALTRMEAARHFDALGNPALLRAFKVSPTRHGIETLLNIQFPGEPLTVEMDRRHADRAAGIPSLASGGDLDDDVRYFCAGHSQLPEAMKPFVPLTDGGISQKEIGWVARDDHGLAFVAGTAILVRGRHYLVMRVSNAEVEVQAFNDPRGRFHVGGSVGFRFWRLYRLLFDERTILAEAPRQESTGIGRTAMLFHAPMERATVGYEVTDTLGGTRRPDAMTVRLEGNSMVRRDHQSVNVAAFRYHVPQADGADPSRIAFTLAALLGDLLETLFPALGHRIAVLSPQAETIVGQLQARSRDDKLAEVLLQRYPRMIGWTQFGYDAPPAPAAEVQEAVGRLIAGADNTGTDMRSGGSPAPGEGDEGCRIDLLVVEDWPADLGVARAVHAYSARIERALALFAIWLAEKAEEETLYYRFGTDRLPDAFDFQGAARIAQAAANMRSGGEEAP</sequence>
<dbReference type="KEGG" id="azm:DM194_21760"/>
<evidence type="ECO:0000313" key="3">
    <source>
        <dbReference type="Proteomes" id="UP000249605"/>
    </source>
</evidence>
<dbReference type="OrthoDB" id="9988386at2"/>
<proteinExistence type="predicted"/>
<feature type="transmembrane region" description="Helical" evidence="1">
    <location>
        <begin position="115"/>
        <end position="140"/>
    </location>
</feature>
<name>A0A2U9SBH9_9PROT</name>
<keyword evidence="1" id="KW-0472">Membrane</keyword>
<feature type="transmembrane region" description="Helical" evidence="1">
    <location>
        <begin position="35"/>
        <end position="54"/>
    </location>
</feature>
<organism evidence="2 3">
    <name type="scientific">Azospirillum ramasamyi</name>
    <dbReference type="NCBI Taxonomy" id="682998"/>
    <lineage>
        <taxon>Bacteria</taxon>
        <taxon>Pseudomonadati</taxon>
        <taxon>Pseudomonadota</taxon>
        <taxon>Alphaproteobacteria</taxon>
        <taxon>Rhodospirillales</taxon>
        <taxon>Azospirillaceae</taxon>
        <taxon>Azospirillum</taxon>
    </lineage>
</organism>
<keyword evidence="1" id="KW-1133">Transmembrane helix</keyword>
<dbReference type="Proteomes" id="UP000249605">
    <property type="component" value="Plasmid unnamed2"/>
</dbReference>